<keyword evidence="10" id="KW-0808">Transferase</keyword>
<comment type="catalytic activity">
    <reaction evidence="1">
        <text>a 4-O-methyl-thymidine in DNA + L-cysteinyl-[protein] = a thymidine in DNA + S-methyl-L-cysteinyl-[protein]</text>
        <dbReference type="Rhea" id="RHEA:53428"/>
        <dbReference type="Rhea" id="RHEA-COMP:10131"/>
        <dbReference type="Rhea" id="RHEA-COMP:10132"/>
        <dbReference type="Rhea" id="RHEA-COMP:13555"/>
        <dbReference type="Rhea" id="RHEA-COMP:13556"/>
        <dbReference type="ChEBI" id="CHEBI:29950"/>
        <dbReference type="ChEBI" id="CHEBI:82612"/>
        <dbReference type="ChEBI" id="CHEBI:137386"/>
        <dbReference type="ChEBI" id="CHEBI:137387"/>
        <dbReference type="EC" id="2.1.1.63"/>
    </reaction>
</comment>
<comment type="subcellular location">
    <subcellularLocation>
        <location evidence="4">Nucleus</location>
    </subcellularLocation>
</comment>
<dbReference type="SUPFAM" id="SSF46767">
    <property type="entry name" value="Methylated DNA-protein cysteine methyltransferase, C-terminal domain"/>
    <property type="match status" value="1"/>
</dbReference>
<evidence type="ECO:0000256" key="12">
    <source>
        <dbReference type="ARBA" id="ARBA00022763"/>
    </source>
</evidence>
<dbReference type="CDD" id="cd06445">
    <property type="entry name" value="ATase"/>
    <property type="match status" value="1"/>
</dbReference>
<dbReference type="InterPro" id="IPR036217">
    <property type="entry name" value="MethylDNA_cys_MeTrfase_DNAb"/>
</dbReference>
<evidence type="ECO:0000256" key="19">
    <source>
        <dbReference type="ARBA" id="ARBA00049348"/>
    </source>
</evidence>
<evidence type="ECO:0000256" key="16">
    <source>
        <dbReference type="ARBA" id="ARBA00023242"/>
    </source>
</evidence>
<keyword evidence="13" id="KW-0862">Zinc</keyword>
<keyword evidence="20" id="KW-1185">Reference proteome</keyword>
<evidence type="ECO:0000256" key="9">
    <source>
        <dbReference type="ARBA" id="ARBA00022603"/>
    </source>
</evidence>
<evidence type="ECO:0000256" key="2">
    <source>
        <dbReference type="ARBA" id="ARBA00001947"/>
    </source>
</evidence>
<evidence type="ECO:0000256" key="7">
    <source>
        <dbReference type="ARBA" id="ARBA00015377"/>
    </source>
</evidence>
<evidence type="ECO:0000256" key="14">
    <source>
        <dbReference type="ARBA" id="ARBA00023125"/>
    </source>
</evidence>
<evidence type="ECO:0000256" key="18">
    <source>
        <dbReference type="ARBA" id="ARBA00031621"/>
    </source>
</evidence>
<keyword evidence="12" id="KW-0227">DNA damage</keyword>
<keyword evidence="8" id="KW-0597">Phosphoprotein</keyword>
<evidence type="ECO:0000256" key="3">
    <source>
        <dbReference type="ARBA" id="ARBA00003317"/>
    </source>
</evidence>
<keyword evidence="15" id="KW-0234">DNA repair</keyword>
<evidence type="ECO:0000256" key="8">
    <source>
        <dbReference type="ARBA" id="ARBA00022553"/>
    </source>
</evidence>
<dbReference type="AlphaFoldDB" id="A0A6J1S4I2"/>
<dbReference type="FunFam" id="1.10.10.10:FF:000214">
    <property type="entry name" value="Methylated-DNA--protein-cysteine methyltransferase"/>
    <property type="match status" value="1"/>
</dbReference>
<proteinExistence type="inferred from homology"/>
<comment type="cofactor">
    <cofactor evidence="2">
        <name>Zn(2+)</name>
        <dbReference type="ChEBI" id="CHEBI:29105"/>
    </cofactor>
</comment>
<dbReference type="InterPro" id="IPR014048">
    <property type="entry name" value="MethylDNA_cys_MeTrfase_DNA-bd"/>
</dbReference>
<dbReference type="GeneID" id="113203291"/>
<dbReference type="RefSeq" id="XP_026273666.1">
    <property type="nucleotide sequence ID" value="XM_026417881.2"/>
</dbReference>
<dbReference type="GO" id="GO:0003677">
    <property type="term" value="F:DNA binding"/>
    <property type="evidence" value="ECO:0007669"/>
    <property type="project" value="UniProtKB-KW"/>
</dbReference>
<gene>
    <name evidence="21" type="primary">LOC113203291</name>
</gene>
<dbReference type="GO" id="GO:0046872">
    <property type="term" value="F:metal ion binding"/>
    <property type="evidence" value="ECO:0007669"/>
    <property type="project" value="UniProtKB-KW"/>
</dbReference>
<dbReference type="FunFam" id="3.30.160.70:FF:000001">
    <property type="entry name" value="Methylated-DNA--protein-cysteine methyltransferase"/>
    <property type="match status" value="1"/>
</dbReference>
<evidence type="ECO:0000256" key="10">
    <source>
        <dbReference type="ARBA" id="ARBA00022679"/>
    </source>
</evidence>
<dbReference type="InterPro" id="IPR001497">
    <property type="entry name" value="MethylDNA_cys_MeTrfase_AS"/>
</dbReference>
<dbReference type="Pfam" id="PF01035">
    <property type="entry name" value="DNA_binding_1"/>
    <property type="match status" value="1"/>
</dbReference>
<dbReference type="GO" id="GO:0006281">
    <property type="term" value="P:DNA repair"/>
    <property type="evidence" value="ECO:0007669"/>
    <property type="project" value="UniProtKB-KW"/>
</dbReference>
<dbReference type="EC" id="2.1.1.63" evidence="6"/>
<organism evidence="20 21">
    <name type="scientific">Frankliniella occidentalis</name>
    <name type="common">Western flower thrips</name>
    <name type="synonym">Euthrips occidentalis</name>
    <dbReference type="NCBI Taxonomy" id="133901"/>
    <lineage>
        <taxon>Eukaryota</taxon>
        <taxon>Metazoa</taxon>
        <taxon>Ecdysozoa</taxon>
        <taxon>Arthropoda</taxon>
        <taxon>Hexapoda</taxon>
        <taxon>Insecta</taxon>
        <taxon>Pterygota</taxon>
        <taxon>Neoptera</taxon>
        <taxon>Paraneoptera</taxon>
        <taxon>Thysanoptera</taxon>
        <taxon>Terebrantia</taxon>
        <taxon>Thripoidea</taxon>
        <taxon>Thripidae</taxon>
        <taxon>Frankliniella</taxon>
    </lineage>
</organism>
<dbReference type="GO" id="GO:0005654">
    <property type="term" value="C:nucleoplasm"/>
    <property type="evidence" value="ECO:0007669"/>
    <property type="project" value="TreeGrafter"/>
</dbReference>
<protein>
    <recommendedName>
        <fullName evidence="7">Methylated-DNA--protein-cysteine methyltransferase</fullName>
        <ecNumber evidence="6">2.1.1.63</ecNumber>
    </recommendedName>
    <alternativeName>
        <fullName evidence="17">6-O-methylguanine-DNA methyltransferase</fullName>
    </alternativeName>
    <alternativeName>
        <fullName evidence="18">O-6-methylguanine-DNA-alkyltransferase</fullName>
    </alternativeName>
</protein>
<dbReference type="OrthoDB" id="1907495at2759"/>
<sequence length="209" mass="22793">MPPKMPSATCQDGEVRELERAFVSTPIGDMVIVACPIGLHKIYQQDNINDGNFHPDLSTQVELVGQPCLSTEAKVFVDKCVCWLQAYFNKNPCKVSKLCIPDLCSIKPESTLFRDRVLVTLAKSVPVGKTVTYGELASMAGSPGAQQAVGSVMAANPFQLLVPCHRVIKSGQIVGKYSGGCRNSVKVWLLEFEGMKVEKNGRVLTLTNY</sequence>
<keyword evidence="9 21" id="KW-0489">Methyltransferase</keyword>
<evidence type="ECO:0000256" key="13">
    <source>
        <dbReference type="ARBA" id="ARBA00022833"/>
    </source>
</evidence>
<dbReference type="PANTHER" id="PTHR46460:SF1">
    <property type="entry name" value="METHYLATED-DNA--PROTEIN-CYSTEINE METHYLTRANSFERASE"/>
    <property type="match status" value="1"/>
</dbReference>
<evidence type="ECO:0000256" key="17">
    <source>
        <dbReference type="ARBA" id="ARBA00030795"/>
    </source>
</evidence>
<dbReference type="Gene3D" id="1.10.10.10">
    <property type="entry name" value="Winged helix-like DNA-binding domain superfamily/Winged helix DNA-binding domain"/>
    <property type="match status" value="1"/>
</dbReference>
<keyword evidence="16" id="KW-0539">Nucleus</keyword>
<comment type="catalytic activity">
    <reaction evidence="19">
        <text>a 6-O-methyl-2'-deoxyguanosine in DNA + L-cysteinyl-[protein] = S-methyl-L-cysteinyl-[protein] + a 2'-deoxyguanosine in DNA</text>
        <dbReference type="Rhea" id="RHEA:24000"/>
        <dbReference type="Rhea" id="RHEA-COMP:10131"/>
        <dbReference type="Rhea" id="RHEA-COMP:10132"/>
        <dbReference type="Rhea" id="RHEA-COMP:11367"/>
        <dbReference type="Rhea" id="RHEA-COMP:11368"/>
        <dbReference type="ChEBI" id="CHEBI:29950"/>
        <dbReference type="ChEBI" id="CHEBI:82612"/>
        <dbReference type="ChEBI" id="CHEBI:85445"/>
        <dbReference type="ChEBI" id="CHEBI:85448"/>
        <dbReference type="EC" id="2.1.1.63"/>
    </reaction>
</comment>
<dbReference type="PROSITE" id="PS00374">
    <property type="entry name" value="MGMT"/>
    <property type="match status" value="1"/>
</dbReference>
<evidence type="ECO:0000313" key="21">
    <source>
        <dbReference type="RefSeq" id="XP_026273666.1"/>
    </source>
</evidence>
<dbReference type="GO" id="GO:0032259">
    <property type="term" value="P:methylation"/>
    <property type="evidence" value="ECO:0007669"/>
    <property type="project" value="UniProtKB-KW"/>
</dbReference>
<comment type="function">
    <text evidence="3">Involved in the cellular defense against the biological effects of O6-methylguanine (O6-MeG) and O4-methylthymine (O4-MeT) in DNA. Repairs the methylated nucleobase in DNA by stoichiometrically transferring the methyl group to a cysteine residue in the enzyme. This is a suicide reaction: the enzyme is irreversibly inactivated.</text>
</comment>
<keyword evidence="14" id="KW-0238">DNA-binding</keyword>
<dbReference type="Proteomes" id="UP000504606">
    <property type="component" value="Unplaced"/>
</dbReference>
<evidence type="ECO:0000256" key="6">
    <source>
        <dbReference type="ARBA" id="ARBA00011918"/>
    </source>
</evidence>
<accession>A0A6J1S4I2</accession>
<dbReference type="InterPro" id="IPR036388">
    <property type="entry name" value="WH-like_DNA-bd_sf"/>
</dbReference>
<keyword evidence="11" id="KW-0479">Metal-binding</keyword>
<dbReference type="InterPro" id="IPR036631">
    <property type="entry name" value="MGMT_N_sf"/>
</dbReference>
<evidence type="ECO:0000313" key="20">
    <source>
        <dbReference type="Proteomes" id="UP000504606"/>
    </source>
</evidence>
<dbReference type="KEGG" id="foc:113203291"/>
<dbReference type="SUPFAM" id="SSF53155">
    <property type="entry name" value="Methylated DNA-protein cysteine methyltransferase domain"/>
    <property type="match status" value="1"/>
</dbReference>
<dbReference type="GO" id="GO:0003908">
    <property type="term" value="F:methylated-DNA-[protein]-cysteine S-methyltransferase activity"/>
    <property type="evidence" value="ECO:0007669"/>
    <property type="project" value="UniProtKB-EC"/>
</dbReference>
<evidence type="ECO:0000256" key="5">
    <source>
        <dbReference type="ARBA" id="ARBA00008711"/>
    </source>
</evidence>
<evidence type="ECO:0000256" key="4">
    <source>
        <dbReference type="ARBA" id="ARBA00004123"/>
    </source>
</evidence>
<reference evidence="21" key="1">
    <citation type="submission" date="2025-08" db="UniProtKB">
        <authorList>
            <consortium name="RefSeq"/>
        </authorList>
    </citation>
    <scope>IDENTIFICATION</scope>
    <source>
        <tissue evidence="21">Whole organism</tissue>
    </source>
</reference>
<name>A0A6J1S4I2_FRAOC</name>
<evidence type="ECO:0000256" key="1">
    <source>
        <dbReference type="ARBA" id="ARBA00001286"/>
    </source>
</evidence>
<dbReference type="NCBIfam" id="TIGR00589">
    <property type="entry name" value="ogt"/>
    <property type="match status" value="1"/>
</dbReference>
<comment type="similarity">
    <text evidence="5">Belongs to the MGMT family.</text>
</comment>
<evidence type="ECO:0000256" key="15">
    <source>
        <dbReference type="ARBA" id="ARBA00023204"/>
    </source>
</evidence>
<evidence type="ECO:0000256" key="11">
    <source>
        <dbReference type="ARBA" id="ARBA00022723"/>
    </source>
</evidence>
<dbReference type="PANTHER" id="PTHR46460">
    <property type="entry name" value="METHYLATED-DNA--PROTEIN-CYSTEINE METHYLTRANSFERASE"/>
    <property type="match status" value="1"/>
</dbReference>
<dbReference type="Gene3D" id="3.30.160.70">
    <property type="entry name" value="Methylated DNA-protein cysteine methyltransferase domain"/>
    <property type="match status" value="1"/>
</dbReference>